<evidence type="ECO:0000256" key="5">
    <source>
        <dbReference type="ARBA" id="ARBA00022989"/>
    </source>
</evidence>
<dbReference type="InterPro" id="IPR035906">
    <property type="entry name" value="MetI-like_sf"/>
</dbReference>
<accession>A0A8B2NWG4</accession>
<proteinExistence type="inferred from homology"/>
<dbReference type="GO" id="GO:0005886">
    <property type="term" value="C:plasma membrane"/>
    <property type="evidence" value="ECO:0007669"/>
    <property type="project" value="UniProtKB-SubCell"/>
</dbReference>
<evidence type="ECO:0000256" key="2">
    <source>
        <dbReference type="ARBA" id="ARBA00022448"/>
    </source>
</evidence>
<evidence type="ECO:0000256" key="4">
    <source>
        <dbReference type="ARBA" id="ARBA00022692"/>
    </source>
</evidence>
<dbReference type="Proteomes" id="UP000249590">
    <property type="component" value="Unassembled WGS sequence"/>
</dbReference>
<keyword evidence="5 7" id="KW-1133">Transmembrane helix</keyword>
<dbReference type="AlphaFoldDB" id="A0A8B2NWG4"/>
<keyword evidence="6 7" id="KW-0472">Membrane</keyword>
<dbReference type="PANTHER" id="PTHR43386:SF6">
    <property type="entry name" value="ABC TRANSPORTER PERMEASE PROTEIN"/>
    <property type="match status" value="1"/>
</dbReference>
<comment type="caution">
    <text evidence="9">The sequence shown here is derived from an EMBL/GenBank/DDBJ whole genome shotgun (WGS) entry which is preliminary data.</text>
</comment>
<feature type="transmembrane region" description="Helical" evidence="7">
    <location>
        <begin position="80"/>
        <end position="106"/>
    </location>
</feature>
<feature type="transmembrane region" description="Helical" evidence="7">
    <location>
        <begin position="126"/>
        <end position="152"/>
    </location>
</feature>
<dbReference type="OrthoDB" id="9766870at2"/>
<evidence type="ECO:0000313" key="10">
    <source>
        <dbReference type="Proteomes" id="UP000249590"/>
    </source>
</evidence>
<dbReference type="SUPFAM" id="SSF161098">
    <property type="entry name" value="MetI-like"/>
    <property type="match status" value="1"/>
</dbReference>
<feature type="transmembrane region" description="Helical" evidence="7">
    <location>
        <begin position="250"/>
        <end position="270"/>
    </location>
</feature>
<dbReference type="InterPro" id="IPR050366">
    <property type="entry name" value="BP-dependent_transpt_permease"/>
</dbReference>
<gene>
    <name evidence="9" type="ORF">DLJ53_10640</name>
</gene>
<comment type="subcellular location">
    <subcellularLocation>
        <location evidence="1 7">Cell membrane</location>
        <topology evidence="1 7">Multi-pass membrane protein</topology>
    </subcellularLocation>
</comment>
<dbReference type="EMBL" id="QHHQ01000002">
    <property type="protein sequence ID" value="RAI01854.1"/>
    <property type="molecule type" value="Genomic_DNA"/>
</dbReference>
<evidence type="ECO:0000256" key="7">
    <source>
        <dbReference type="RuleBase" id="RU363032"/>
    </source>
</evidence>
<dbReference type="Pfam" id="PF00528">
    <property type="entry name" value="BPD_transp_1"/>
    <property type="match status" value="1"/>
</dbReference>
<comment type="similarity">
    <text evidence="7">Belongs to the binding-protein-dependent transport system permease family.</text>
</comment>
<dbReference type="PROSITE" id="PS50928">
    <property type="entry name" value="ABC_TM1"/>
    <property type="match status" value="1"/>
</dbReference>
<sequence>MSVLRVPAVFPARVNGLILFGGAMLGIVVLIALLAPVLPFGDPLRINPLLRNAPVSWQHPFGADKLGRDLFARFAYGARLSLSICAIVSVVCLVVGTALGLLAGYYRGIVDTVISRIADTLMAFPSILLALGIVATFGASMTNVIITLSVVYMPRVLRVARAPALAESRREYVEAARSCGVSDLRILTRHVLPNILAPVMVQATVVFAYAMVAEAALGFLGVGVPPPAPSWGNLLAEGRATLMIAPTQTIFPAVGLAFAVLGVNLLGDGLRDVLDPRMRRAGDPT</sequence>
<evidence type="ECO:0000313" key="9">
    <source>
        <dbReference type="EMBL" id="RAI01854.1"/>
    </source>
</evidence>
<dbReference type="InterPro" id="IPR000515">
    <property type="entry name" value="MetI-like"/>
</dbReference>
<dbReference type="RefSeq" id="WP_111345033.1">
    <property type="nucleotide sequence ID" value="NZ_JAIWKD010000002.1"/>
</dbReference>
<keyword evidence="2 7" id="KW-0813">Transport</keyword>
<dbReference type="PANTHER" id="PTHR43386">
    <property type="entry name" value="OLIGOPEPTIDE TRANSPORT SYSTEM PERMEASE PROTEIN APPC"/>
    <property type="match status" value="1"/>
</dbReference>
<evidence type="ECO:0000256" key="3">
    <source>
        <dbReference type="ARBA" id="ARBA00022475"/>
    </source>
</evidence>
<evidence type="ECO:0000259" key="8">
    <source>
        <dbReference type="PROSITE" id="PS50928"/>
    </source>
</evidence>
<dbReference type="Gene3D" id="1.10.3720.10">
    <property type="entry name" value="MetI-like"/>
    <property type="match status" value="1"/>
</dbReference>
<evidence type="ECO:0000256" key="6">
    <source>
        <dbReference type="ARBA" id="ARBA00023136"/>
    </source>
</evidence>
<feature type="transmembrane region" description="Helical" evidence="7">
    <location>
        <begin position="17"/>
        <end position="41"/>
    </location>
</feature>
<reference evidence="9 10" key="1">
    <citation type="submission" date="2018-05" db="EMBL/GenBank/DDBJ databases">
        <title>Acuticoccus sediminis sp. nov., isolated from deep-sea sediment of Indian Ocean.</title>
        <authorList>
            <person name="Liu X."/>
            <person name="Lai Q."/>
            <person name="Du Y."/>
            <person name="Sun F."/>
            <person name="Zhang X."/>
            <person name="Wang S."/>
            <person name="Shao Z."/>
        </authorList>
    </citation>
    <scope>NUCLEOTIDE SEQUENCE [LARGE SCALE GENOMIC DNA]</scope>
    <source>
        <strain evidence="9 10">PTG4-2</strain>
    </source>
</reference>
<name>A0A8B2NWG4_9HYPH</name>
<dbReference type="CDD" id="cd06261">
    <property type="entry name" value="TM_PBP2"/>
    <property type="match status" value="1"/>
</dbReference>
<feature type="transmembrane region" description="Helical" evidence="7">
    <location>
        <begin position="195"/>
        <end position="220"/>
    </location>
</feature>
<keyword evidence="10" id="KW-1185">Reference proteome</keyword>
<feature type="domain" description="ABC transmembrane type-1" evidence="8">
    <location>
        <begin position="78"/>
        <end position="267"/>
    </location>
</feature>
<evidence type="ECO:0000256" key="1">
    <source>
        <dbReference type="ARBA" id="ARBA00004651"/>
    </source>
</evidence>
<protein>
    <recommendedName>
        <fullName evidence="8">ABC transmembrane type-1 domain-containing protein</fullName>
    </recommendedName>
</protein>
<organism evidence="9 10">
    <name type="scientific">Acuticoccus sediminis</name>
    <dbReference type="NCBI Taxonomy" id="2184697"/>
    <lineage>
        <taxon>Bacteria</taxon>
        <taxon>Pseudomonadati</taxon>
        <taxon>Pseudomonadota</taxon>
        <taxon>Alphaproteobacteria</taxon>
        <taxon>Hyphomicrobiales</taxon>
        <taxon>Amorphaceae</taxon>
        <taxon>Acuticoccus</taxon>
    </lineage>
</organism>
<dbReference type="GO" id="GO:0055085">
    <property type="term" value="P:transmembrane transport"/>
    <property type="evidence" value="ECO:0007669"/>
    <property type="project" value="InterPro"/>
</dbReference>
<keyword evidence="3" id="KW-1003">Cell membrane</keyword>
<keyword evidence="4 7" id="KW-0812">Transmembrane</keyword>